<gene>
    <name evidence="1" type="ORF">LYSHEL_20200</name>
</gene>
<evidence type="ECO:0000313" key="1">
    <source>
        <dbReference type="EMBL" id="BCT96149.1"/>
    </source>
</evidence>
<keyword evidence="2" id="KW-1185">Reference proteome</keyword>
<dbReference type="Proteomes" id="UP000680514">
    <property type="component" value="Chromosome"/>
</dbReference>
<dbReference type="EMBL" id="AP024546">
    <property type="protein sequence ID" value="BCT96149.1"/>
    <property type="molecule type" value="Genomic_DNA"/>
</dbReference>
<accession>A0ABM7QEY0</accession>
<evidence type="ECO:0000313" key="2">
    <source>
        <dbReference type="Proteomes" id="UP000680514"/>
    </source>
</evidence>
<name>A0ABM7QEY0_9GAMM</name>
<proteinExistence type="predicted"/>
<protein>
    <submittedName>
        <fullName evidence="1">Uncharacterized protein</fullName>
    </submittedName>
</protein>
<reference evidence="1 2" key="1">
    <citation type="submission" date="2021-03" db="EMBL/GenBank/DDBJ databases">
        <title>Complete Genome Sequences of Two Lysobacter Strains Isolated from Sea Water (Lysobacter caseinilyticus) and Soil (Lysobacter helvus) in South Korea.</title>
        <authorList>
            <person name="Watanabe Y."/>
            <person name="Arakawa K."/>
        </authorList>
    </citation>
    <scope>NUCLEOTIDE SEQUENCE [LARGE SCALE GENOMIC DNA]</scope>
    <source>
        <strain evidence="1 2">D10</strain>
    </source>
</reference>
<sequence>MQQQTLASMTVTQDQEDAVLAAVRQIEAQLRGLVSLEAGDRKTLPVMGPECERFARCVIRQLQHNAHLVPPGLDLAGALADLAALDRMRRIDIVLQQLALRVADTMAALCSDVMDVAHAGHGLLKLFGDQDGLQGIRKECGYRHLRAPRTPQALWGNRDMRARGSAH</sequence>
<dbReference type="RefSeq" id="WP_213433946.1">
    <property type="nucleotide sequence ID" value="NZ_AP024546.1"/>
</dbReference>
<organism evidence="1 2">
    <name type="scientific">Lysobacter helvus</name>
    <dbReference type="NCBI Taxonomy" id="2675059"/>
    <lineage>
        <taxon>Bacteria</taxon>
        <taxon>Pseudomonadati</taxon>
        <taxon>Pseudomonadota</taxon>
        <taxon>Gammaproteobacteria</taxon>
        <taxon>Lysobacterales</taxon>
        <taxon>Lysobacteraceae</taxon>
        <taxon>Lysobacter</taxon>
    </lineage>
</organism>